<dbReference type="PROSITE" id="PS50850">
    <property type="entry name" value="MFS"/>
    <property type="match status" value="1"/>
</dbReference>
<dbReference type="GO" id="GO:0022857">
    <property type="term" value="F:transmembrane transporter activity"/>
    <property type="evidence" value="ECO:0007669"/>
    <property type="project" value="InterPro"/>
</dbReference>
<feature type="transmembrane region" description="Helical" evidence="8">
    <location>
        <begin position="76"/>
        <end position="96"/>
    </location>
</feature>
<dbReference type="PRINTS" id="PR01036">
    <property type="entry name" value="TCRTETB"/>
</dbReference>
<keyword evidence="5 8" id="KW-1133">Transmembrane helix</keyword>
<evidence type="ECO:0000256" key="7">
    <source>
        <dbReference type="ARBA" id="ARBA00044273"/>
    </source>
</evidence>
<dbReference type="SUPFAM" id="SSF103473">
    <property type="entry name" value="MFS general substrate transporter"/>
    <property type="match status" value="1"/>
</dbReference>
<evidence type="ECO:0000256" key="1">
    <source>
        <dbReference type="ARBA" id="ARBA00004651"/>
    </source>
</evidence>
<feature type="domain" description="Major facilitator superfamily (MFS) profile" evidence="9">
    <location>
        <begin position="12"/>
        <end position="461"/>
    </location>
</feature>
<dbReference type="InterPro" id="IPR020846">
    <property type="entry name" value="MFS_dom"/>
</dbReference>
<feature type="transmembrane region" description="Helical" evidence="8">
    <location>
        <begin position="351"/>
        <end position="371"/>
    </location>
</feature>
<feature type="transmembrane region" description="Helical" evidence="8">
    <location>
        <begin position="261"/>
        <end position="284"/>
    </location>
</feature>
<evidence type="ECO:0000256" key="4">
    <source>
        <dbReference type="ARBA" id="ARBA00022692"/>
    </source>
</evidence>
<evidence type="ECO:0000256" key="5">
    <source>
        <dbReference type="ARBA" id="ARBA00022989"/>
    </source>
</evidence>
<evidence type="ECO:0000256" key="6">
    <source>
        <dbReference type="ARBA" id="ARBA00023136"/>
    </source>
</evidence>
<dbReference type="Gene3D" id="1.20.1250.20">
    <property type="entry name" value="MFS general substrate transporter like domains"/>
    <property type="match status" value="1"/>
</dbReference>
<feature type="transmembrane region" description="Helical" evidence="8">
    <location>
        <begin position="135"/>
        <end position="157"/>
    </location>
</feature>
<dbReference type="PANTHER" id="PTHR23501">
    <property type="entry name" value="MAJOR FACILITATOR SUPERFAMILY"/>
    <property type="match status" value="1"/>
</dbReference>
<sequence>MTAMEERGRRLLLFGLMLGIFLAAVDSTVVAVAMPSIVTALQGFDIYSWAFTAYILTSTVSGPLWGRVSDVYGRRLIYIIGLMLFLVGSLLCGVASSMLQLIVFRAVQGFGGGALLILTFTLLGELFSLKERAKATGYTSSVWALASIVGPPLGGFIVDNISWRWIFLINLPAGMVCLLVGMRSIKDAGRGYAKVDVKGAVLFMAAATSLLLYLNEFETFGTSTLILLFSGAVFSLFLFNERRSESPLIPFHLFRDKVLRTGFVGNFLAGFVFFGIIAYIPLYLQWVEGFSATTSGTLVLPLVLGWVLASNIAARIVVKSTVRIPVFISGAALVSGTALLTLLSLGLQTLLAGLALVGVGMGFTVSTFLITTQTLVDRSVLGIATSLLSFLRLIGGAISAAVLYIPISSTVSSVESLNTSSAVLSAAEKAQFTASIAQSMSFAAAVAVTAFVLYLFTPSIRLSGRAPAQRP</sequence>
<dbReference type="InterPro" id="IPR005829">
    <property type="entry name" value="Sugar_transporter_CS"/>
</dbReference>
<comment type="subcellular location">
    <subcellularLocation>
        <location evidence="1">Cell membrane</location>
        <topology evidence="1">Multi-pass membrane protein</topology>
    </subcellularLocation>
</comment>
<evidence type="ECO:0000256" key="3">
    <source>
        <dbReference type="ARBA" id="ARBA00022475"/>
    </source>
</evidence>
<accession>A0A7C5LC72</accession>
<evidence type="ECO:0000256" key="2">
    <source>
        <dbReference type="ARBA" id="ARBA00022448"/>
    </source>
</evidence>
<keyword evidence="4 8" id="KW-0812">Transmembrane</keyword>
<dbReference type="InterPro" id="IPR011701">
    <property type="entry name" value="MFS"/>
</dbReference>
<reference evidence="10" key="1">
    <citation type="journal article" date="2020" name="mSystems">
        <title>Genome- and Community-Level Interaction Insights into Carbon Utilization and Element Cycling Functions of Hydrothermarchaeota in Hydrothermal Sediment.</title>
        <authorList>
            <person name="Zhou Z."/>
            <person name="Liu Y."/>
            <person name="Xu W."/>
            <person name="Pan J."/>
            <person name="Luo Z.H."/>
            <person name="Li M."/>
        </authorList>
    </citation>
    <scope>NUCLEOTIDE SEQUENCE [LARGE SCALE GENOMIC DNA]</scope>
    <source>
        <strain evidence="10">SpSt-1056</strain>
    </source>
</reference>
<feature type="transmembrane region" description="Helical" evidence="8">
    <location>
        <begin position="326"/>
        <end position="345"/>
    </location>
</feature>
<feature type="transmembrane region" description="Helical" evidence="8">
    <location>
        <begin position="436"/>
        <end position="456"/>
    </location>
</feature>
<feature type="transmembrane region" description="Helical" evidence="8">
    <location>
        <begin position="12"/>
        <end position="34"/>
    </location>
</feature>
<proteinExistence type="predicted"/>
<dbReference type="PROSITE" id="PS00217">
    <property type="entry name" value="SUGAR_TRANSPORT_2"/>
    <property type="match status" value="1"/>
</dbReference>
<dbReference type="CDD" id="cd17502">
    <property type="entry name" value="MFS_Azr1_MDR_like"/>
    <property type="match status" value="1"/>
</dbReference>
<gene>
    <name evidence="10" type="ORF">ENM11_03470</name>
</gene>
<feature type="transmembrane region" description="Helical" evidence="8">
    <location>
        <begin position="163"/>
        <end position="185"/>
    </location>
</feature>
<feature type="transmembrane region" description="Helical" evidence="8">
    <location>
        <begin position="290"/>
        <end position="314"/>
    </location>
</feature>
<dbReference type="PANTHER" id="PTHR23501:SF191">
    <property type="entry name" value="VACUOLAR BASIC AMINO ACID TRANSPORTER 4"/>
    <property type="match status" value="1"/>
</dbReference>
<feature type="transmembrane region" description="Helical" evidence="8">
    <location>
        <begin position="46"/>
        <end position="64"/>
    </location>
</feature>
<evidence type="ECO:0000313" key="10">
    <source>
        <dbReference type="EMBL" id="HHK68201.1"/>
    </source>
</evidence>
<dbReference type="FunFam" id="1.20.1720.10:FF:000004">
    <property type="entry name" value="EmrB/QacA family drug resistance transporter"/>
    <property type="match status" value="1"/>
</dbReference>
<dbReference type="InterPro" id="IPR036259">
    <property type="entry name" value="MFS_trans_sf"/>
</dbReference>
<dbReference type="Pfam" id="PF07690">
    <property type="entry name" value="MFS_1"/>
    <property type="match status" value="1"/>
</dbReference>
<dbReference type="EMBL" id="DRWN01000026">
    <property type="protein sequence ID" value="HHK68201.1"/>
    <property type="molecule type" value="Genomic_DNA"/>
</dbReference>
<dbReference type="GO" id="GO:0005886">
    <property type="term" value="C:plasma membrane"/>
    <property type="evidence" value="ECO:0007669"/>
    <property type="project" value="UniProtKB-SubCell"/>
</dbReference>
<feature type="transmembrane region" description="Helical" evidence="8">
    <location>
        <begin position="383"/>
        <end position="407"/>
    </location>
</feature>
<evidence type="ECO:0000259" key="9">
    <source>
        <dbReference type="PROSITE" id="PS50850"/>
    </source>
</evidence>
<feature type="transmembrane region" description="Helical" evidence="8">
    <location>
        <begin position="197"/>
        <end position="214"/>
    </location>
</feature>
<dbReference type="AlphaFoldDB" id="A0A7C5LC72"/>
<keyword evidence="3" id="KW-1003">Cell membrane</keyword>
<keyword evidence="6 8" id="KW-0472">Membrane</keyword>
<feature type="transmembrane region" description="Helical" evidence="8">
    <location>
        <begin position="102"/>
        <end position="123"/>
    </location>
</feature>
<keyword evidence="2" id="KW-0813">Transport</keyword>
<dbReference type="Gene3D" id="1.20.1720.10">
    <property type="entry name" value="Multidrug resistance protein D"/>
    <property type="match status" value="1"/>
</dbReference>
<organism evidence="10">
    <name type="scientific">Caldiarchaeum subterraneum</name>
    <dbReference type="NCBI Taxonomy" id="311458"/>
    <lineage>
        <taxon>Archaea</taxon>
        <taxon>Nitrososphaerota</taxon>
        <taxon>Candidatus Caldarchaeales</taxon>
        <taxon>Candidatus Caldarchaeaceae</taxon>
        <taxon>Candidatus Caldarchaeum</taxon>
    </lineage>
</organism>
<feature type="transmembrane region" description="Helical" evidence="8">
    <location>
        <begin position="220"/>
        <end position="240"/>
    </location>
</feature>
<evidence type="ECO:0000256" key="8">
    <source>
        <dbReference type="SAM" id="Phobius"/>
    </source>
</evidence>
<name>A0A7C5LC72_CALS0</name>
<protein>
    <recommendedName>
        <fullName evidence="7">MFS-type drug efflux transporter P55</fullName>
    </recommendedName>
</protein>
<comment type="caution">
    <text evidence="10">The sequence shown here is derived from an EMBL/GenBank/DDBJ whole genome shotgun (WGS) entry which is preliminary data.</text>
</comment>